<name>A0A4Y2P353_ARAVE</name>
<dbReference type="OrthoDB" id="9977309at2759"/>
<organism evidence="1 2">
    <name type="scientific">Araneus ventricosus</name>
    <name type="common">Orbweaver spider</name>
    <name type="synonym">Epeira ventricosa</name>
    <dbReference type="NCBI Taxonomy" id="182803"/>
    <lineage>
        <taxon>Eukaryota</taxon>
        <taxon>Metazoa</taxon>
        <taxon>Ecdysozoa</taxon>
        <taxon>Arthropoda</taxon>
        <taxon>Chelicerata</taxon>
        <taxon>Arachnida</taxon>
        <taxon>Araneae</taxon>
        <taxon>Araneomorphae</taxon>
        <taxon>Entelegynae</taxon>
        <taxon>Araneoidea</taxon>
        <taxon>Araneidae</taxon>
        <taxon>Araneus</taxon>
    </lineage>
</organism>
<reference evidence="1 2" key="1">
    <citation type="journal article" date="2019" name="Sci. Rep.">
        <title>Orb-weaving spider Araneus ventricosus genome elucidates the spidroin gene catalogue.</title>
        <authorList>
            <person name="Kono N."/>
            <person name="Nakamura H."/>
            <person name="Ohtoshi R."/>
            <person name="Moran D.A.P."/>
            <person name="Shinohara A."/>
            <person name="Yoshida Y."/>
            <person name="Fujiwara M."/>
            <person name="Mori M."/>
            <person name="Tomita M."/>
            <person name="Arakawa K."/>
        </authorList>
    </citation>
    <scope>NUCLEOTIDE SEQUENCE [LARGE SCALE GENOMIC DNA]</scope>
</reference>
<evidence type="ECO:0000313" key="2">
    <source>
        <dbReference type="Proteomes" id="UP000499080"/>
    </source>
</evidence>
<sequence length="151" mass="17096">MRPLAIKAVDPQFQVDTLKSSLNRTHVRNSIGFRHKKRVSALIGKVAVGARMASESIPLGELLQCLVECSEKAARIAQIFRDENDLFQLLVEEKTEIEKNKRFVQDFKTLADVLVQETIKRDVGEQVRYGKMTQFVVLSVSCVDLHAPMLK</sequence>
<dbReference type="EMBL" id="BGPR01010356">
    <property type="protein sequence ID" value="GBN45751.1"/>
    <property type="molecule type" value="Genomic_DNA"/>
</dbReference>
<comment type="caution">
    <text evidence="1">The sequence shown here is derived from an EMBL/GenBank/DDBJ whole genome shotgun (WGS) entry which is preliminary data.</text>
</comment>
<evidence type="ECO:0000313" key="1">
    <source>
        <dbReference type="EMBL" id="GBN45751.1"/>
    </source>
</evidence>
<gene>
    <name evidence="1" type="ORF">AVEN_8892_1</name>
</gene>
<dbReference type="AlphaFoldDB" id="A0A4Y2P353"/>
<proteinExistence type="predicted"/>
<dbReference type="Proteomes" id="UP000499080">
    <property type="component" value="Unassembled WGS sequence"/>
</dbReference>
<accession>A0A4Y2P353</accession>
<dbReference type="Gene3D" id="3.30.540.10">
    <property type="entry name" value="Fructose-1,6-Bisphosphatase, subunit A, domain 1"/>
    <property type="match status" value="1"/>
</dbReference>
<protein>
    <submittedName>
        <fullName evidence="1">Uncharacterized protein</fullName>
    </submittedName>
</protein>
<dbReference type="SUPFAM" id="SSF56655">
    <property type="entry name" value="Carbohydrate phosphatase"/>
    <property type="match status" value="1"/>
</dbReference>
<keyword evidence="2" id="KW-1185">Reference proteome</keyword>